<gene>
    <name evidence="2" type="ORF">LTR09_001652</name>
</gene>
<dbReference type="InterPro" id="IPR000210">
    <property type="entry name" value="BTB/POZ_dom"/>
</dbReference>
<accession>A0AAJ0LW74</accession>
<dbReference type="SUPFAM" id="SSF54695">
    <property type="entry name" value="POZ domain"/>
    <property type="match status" value="1"/>
</dbReference>
<evidence type="ECO:0000259" key="1">
    <source>
        <dbReference type="PROSITE" id="PS50097"/>
    </source>
</evidence>
<feature type="domain" description="BTB" evidence="1">
    <location>
        <begin position="13"/>
        <end position="84"/>
    </location>
</feature>
<dbReference type="InterPro" id="IPR011333">
    <property type="entry name" value="SKP1/BTB/POZ_sf"/>
</dbReference>
<organism evidence="2 3">
    <name type="scientific">Extremus antarcticus</name>
    <dbReference type="NCBI Taxonomy" id="702011"/>
    <lineage>
        <taxon>Eukaryota</taxon>
        <taxon>Fungi</taxon>
        <taxon>Dikarya</taxon>
        <taxon>Ascomycota</taxon>
        <taxon>Pezizomycotina</taxon>
        <taxon>Dothideomycetes</taxon>
        <taxon>Dothideomycetidae</taxon>
        <taxon>Mycosphaerellales</taxon>
        <taxon>Extremaceae</taxon>
        <taxon>Extremus</taxon>
    </lineage>
</organism>
<dbReference type="Pfam" id="PF00651">
    <property type="entry name" value="BTB"/>
    <property type="match status" value="1"/>
</dbReference>
<dbReference type="PANTHER" id="PTHR47843:SF2">
    <property type="entry name" value="BTB DOMAIN-CONTAINING PROTEIN"/>
    <property type="match status" value="1"/>
</dbReference>
<dbReference type="Gene3D" id="3.30.710.10">
    <property type="entry name" value="Potassium Channel Kv1.1, Chain A"/>
    <property type="match status" value="1"/>
</dbReference>
<proteinExistence type="predicted"/>
<name>A0AAJ0LW74_9PEZI</name>
<dbReference type="PANTHER" id="PTHR47843">
    <property type="entry name" value="BTB DOMAIN-CONTAINING PROTEIN-RELATED"/>
    <property type="match status" value="1"/>
</dbReference>
<dbReference type="AlphaFoldDB" id="A0AAJ0LW74"/>
<dbReference type="EMBL" id="JAWDJX010000003">
    <property type="protein sequence ID" value="KAK3057468.1"/>
    <property type="molecule type" value="Genomic_DNA"/>
</dbReference>
<dbReference type="PROSITE" id="PS50097">
    <property type="entry name" value="BTB"/>
    <property type="match status" value="1"/>
</dbReference>
<reference evidence="2" key="1">
    <citation type="submission" date="2023-04" db="EMBL/GenBank/DDBJ databases">
        <title>Black Yeasts Isolated from many extreme environments.</title>
        <authorList>
            <person name="Coleine C."/>
            <person name="Stajich J.E."/>
            <person name="Selbmann L."/>
        </authorList>
    </citation>
    <scope>NUCLEOTIDE SEQUENCE</scope>
    <source>
        <strain evidence="2">CCFEE 5312</strain>
    </source>
</reference>
<dbReference type="Proteomes" id="UP001271007">
    <property type="component" value="Unassembled WGS sequence"/>
</dbReference>
<sequence>MDEVKRVSELFQSNMLVTIALEDSDKTFQVSKALLCHASRYFVGALQGGFKEASTATLTLPGCDIDTFELFLHYLVNRDLPDSELVVGHAVAESDEQLAAIVAYQAKLVRLWIFADAIMMPRLQNCAAHDIVKMCRFIHPDSIETIFTATREGSRLRLLAVRSFLYIREANTCFGTRYFSKQDSNRLMGVPGFMGECFEEVGRSVCRSFFCSCATHCSLIDPAQRGDYLVNES</sequence>
<dbReference type="CDD" id="cd18186">
    <property type="entry name" value="BTB_POZ_ZBTB_KLHL-like"/>
    <property type="match status" value="1"/>
</dbReference>
<keyword evidence="3" id="KW-1185">Reference proteome</keyword>
<evidence type="ECO:0000313" key="3">
    <source>
        <dbReference type="Proteomes" id="UP001271007"/>
    </source>
</evidence>
<evidence type="ECO:0000313" key="2">
    <source>
        <dbReference type="EMBL" id="KAK3057468.1"/>
    </source>
</evidence>
<protein>
    <recommendedName>
        <fullName evidence="1">BTB domain-containing protein</fullName>
    </recommendedName>
</protein>
<comment type="caution">
    <text evidence="2">The sequence shown here is derived from an EMBL/GenBank/DDBJ whole genome shotgun (WGS) entry which is preliminary data.</text>
</comment>